<evidence type="ECO:0000313" key="2">
    <source>
        <dbReference type="Proteomes" id="UP000814140"/>
    </source>
</evidence>
<dbReference type="EMBL" id="MU277302">
    <property type="protein sequence ID" value="KAI0055243.1"/>
    <property type="molecule type" value="Genomic_DNA"/>
</dbReference>
<comment type="caution">
    <text evidence="1">The sequence shown here is derived from an EMBL/GenBank/DDBJ whole genome shotgun (WGS) entry which is preliminary data.</text>
</comment>
<sequence>MPSKTPPDPRDPTVKVYEEMSWTINNEALEEDATVAEEEVEVRPERRALTPPSSADPSSGSSPPSPPQLIIRRSREASRDALRSPTRVIATSTVASDSDSDENQPVKSFLVIRFEFTHRLPPPGDPHDADDEGVDEEDREDDVNAMACEDSEEESTDPDAESADEDNASLSGNCRNEVSSGQTSTGRDPDADDDLTTYLTDALSVVDHTAVWVRDGVPRDIELARAPGTTLAEQRTWLISQYAINIPKFTPLNTLLHRVRALASDKDGYDIMKVSVDDLHRFKTVKRKFDILSFWTIATDDFGIVEVWAESGLHALHSRFLQIMLEPDLNQDTIIYHARLTLSSSNGGFSGLNLKHSAVDKQPDAQIDMRATIGGGVRRTVVFLEHSLSQLRWSATIKARMIVLEDHFREDGREPQIISVLIADTREGFCISGKHLYPLEGVDYDSETAIKVEPLCGPWYVEPPATSASSASAKRTRNKDLDKQIWVAHLNMDVRIYDSLKDWQLMEPKLFDLNEPTGVVDYIKEMRAVYREVQAAAIREYPRAASTREELKSIITGLPLSRLPAPPPEYVQPEDRNAMLDLAYVSVPTLLDNADEFYSELSYCGVQTALGRISSCENFVRDTPAVKDDEDCWSDNSSIITELTPSENEAPPAKKQKGEEGTQKRQSRKAELQKQYEDTLKKLEAIQTPIAKEAKRTHMEVFMARRAYMVAAEKKRLALSLNVAGATRAVLEAHKRAQADASAALAAAMEAMEAVETAATAAAAAAAAEAKREQALKGKGKGKGKGGRG</sequence>
<protein>
    <submittedName>
        <fullName evidence="1">Uncharacterized protein</fullName>
    </submittedName>
</protein>
<keyword evidence="2" id="KW-1185">Reference proteome</keyword>
<gene>
    <name evidence="1" type="ORF">BV25DRAFT_1921978</name>
</gene>
<evidence type="ECO:0000313" key="1">
    <source>
        <dbReference type="EMBL" id="KAI0055243.1"/>
    </source>
</evidence>
<dbReference type="Proteomes" id="UP000814140">
    <property type="component" value="Unassembled WGS sequence"/>
</dbReference>
<organism evidence="1 2">
    <name type="scientific">Artomyces pyxidatus</name>
    <dbReference type="NCBI Taxonomy" id="48021"/>
    <lineage>
        <taxon>Eukaryota</taxon>
        <taxon>Fungi</taxon>
        <taxon>Dikarya</taxon>
        <taxon>Basidiomycota</taxon>
        <taxon>Agaricomycotina</taxon>
        <taxon>Agaricomycetes</taxon>
        <taxon>Russulales</taxon>
        <taxon>Auriscalpiaceae</taxon>
        <taxon>Artomyces</taxon>
    </lineage>
</organism>
<reference evidence="1" key="1">
    <citation type="submission" date="2021-03" db="EMBL/GenBank/DDBJ databases">
        <authorList>
            <consortium name="DOE Joint Genome Institute"/>
            <person name="Ahrendt S."/>
            <person name="Looney B.P."/>
            <person name="Miyauchi S."/>
            <person name="Morin E."/>
            <person name="Drula E."/>
            <person name="Courty P.E."/>
            <person name="Chicoki N."/>
            <person name="Fauchery L."/>
            <person name="Kohler A."/>
            <person name="Kuo A."/>
            <person name="Labutti K."/>
            <person name="Pangilinan J."/>
            <person name="Lipzen A."/>
            <person name="Riley R."/>
            <person name="Andreopoulos W."/>
            <person name="He G."/>
            <person name="Johnson J."/>
            <person name="Barry K.W."/>
            <person name="Grigoriev I.V."/>
            <person name="Nagy L."/>
            <person name="Hibbett D."/>
            <person name="Henrissat B."/>
            <person name="Matheny P.B."/>
            <person name="Labbe J."/>
            <person name="Martin F."/>
        </authorList>
    </citation>
    <scope>NUCLEOTIDE SEQUENCE</scope>
    <source>
        <strain evidence="1">HHB10654</strain>
    </source>
</reference>
<accession>A0ACB8SFH7</accession>
<proteinExistence type="predicted"/>
<reference evidence="1" key="2">
    <citation type="journal article" date="2022" name="New Phytol.">
        <title>Evolutionary transition to the ectomycorrhizal habit in the genomes of a hyperdiverse lineage of mushroom-forming fungi.</title>
        <authorList>
            <person name="Looney B."/>
            <person name="Miyauchi S."/>
            <person name="Morin E."/>
            <person name="Drula E."/>
            <person name="Courty P.E."/>
            <person name="Kohler A."/>
            <person name="Kuo A."/>
            <person name="LaButti K."/>
            <person name="Pangilinan J."/>
            <person name="Lipzen A."/>
            <person name="Riley R."/>
            <person name="Andreopoulos W."/>
            <person name="He G."/>
            <person name="Johnson J."/>
            <person name="Nolan M."/>
            <person name="Tritt A."/>
            <person name="Barry K.W."/>
            <person name="Grigoriev I.V."/>
            <person name="Nagy L.G."/>
            <person name="Hibbett D."/>
            <person name="Henrissat B."/>
            <person name="Matheny P.B."/>
            <person name="Labbe J."/>
            <person name="Martin F.M."/>
        </authorList>
    </citation>
    <scope>NUCLEOTIDE SEQUENCE</scope>
    <source>
        <strain evidence="1">HHB10654</strain>
    </source>
</reference>
<name>A0ACB8SFH7_9AGAM</name>